<dbReference type="EMBL" id="MT932211">
    <property type="protein sequence ID" value="QOI68048.1"/>
    <property type="molecule type" value="Genomic_DNA"/>
</dbReference>
<name>A0A7L8ZG84_9CAUD</name>
<reference evidence="1 2" key="1">
    <citation type="submission" date="2020-08" db="EMBL/GenBank/DDBJ databases">
        <title>Complete genome sequence of Escherichia coli phage VEcB.</title>
        <authorList>
            <person name="Denisenko E."/>
            <person name="Kislichkina A."/>
            <person name="Verevkin V."/>
            <person name="Krasilnikova V."/>
            <person name="Volozhantsev N."/>
        </authorList>
    </citation>
    <scope>NUCLEOTIDE SEQUENCE [LARGE SCALE GENOMIC DNA]</scope>
</reference>
<evidence type="ECO:0000313" key="2">
    <source>
        <dbReference type="Proteomes" id="UP000593822"/>
    </source>
</evidence>
<protein>
    <recommendedName>
        <fullName evidence="3">HNH endonuclease</fullName>
    </recommendedName>
</protein>
<gene>
    <name evidence="1" type="ORF">vecB_110</name>
</gene>
<dbReference type="Proteomes" id="UP000593822">
    <property type="component" value="Segment"/>
</dbReference>
<evidence type="ECO:0008006" key="3">
    <source>
        <dbReference type="Google" id="ProtNLM"/>
    </source>
</evidence>
<accession>A0A7L8ZG84</accession>
<proteinExistence type="predicted"/>
<evidence type="ECO:0000313" key="1">
    <source>
        <dbReference type="EMBL" id="QOI68048.1"/>
    </source>
</evidence>
<keyword evidence="2" id="KW-1185">Reference proteome</keyword>
<sequence length="119" mass="13727">MNCEHCGSEFTLIKGHGGQNRLYCYTCIPEGLDKQVHTRLHQELRRERSHRMKLDLGCKVCGYAKCAVALEWHHPEDDKKHNPSNAIKRSWSAYLEETEKCILLCANCHREVHAGLIQV</sequence>
<organism evidence="1 2">
    <name type="scientific">Escherichia phage VEcB</name>
    <dbReference type="NCBI Taxonomy" id="2776821"/>
    <lineage>
        <taxon>Viruses</taxon>
        <taxon>Duplodnaviria</taxon>
        <taxon>Heunggongvirae</taxon>
        <taxon>Uroviricota</taxon>
        <taxon>Caudoviricetes</taxon>
        <taxon>Stephanstirmvirinae</taxon>
        <taxon>Justusliebigvirus</taxon>
        <taxon>Justusliebigvirus VEcB</taxon>
    </lineage>
</organism>